<comment type="catalytic activity">
    <reaction evidence="1">
        <text>ATP + protein L-histidine = ADP + protein N-phospho-L-histidine.</text>
        <dbReference type="EC" id="2.7.13.3"/>
    </reaction>
</comment>
<dbReference type="OrthoDB" id="9810447at2"/>
<dbReference type="Proteomes" id="UP000286715">
    <property type="component" value="Unassembled WGS sequence"/>
</dbReference>
<dbReference type="InterPro" id="IPR050351">
    <property type="entry name" value="BphY/WalK/GraS-like"/>
</dbReference>
<dbReference type="SUPFAM" id="SSF55874">
    <property type="entry name" value="ATPase domain of HSP90 chaperone/DNA topoisomerase II/histidine kinase"/>
    <property type="match status" value="1"/>
</dbReference>
<dbReference type="PROSITE" id="PS50109">
    <property type="entry name" value="HIS_KIN"/>
    <property type="match status" value="1"/>
</dbReference>
<gene>
    <name evidence="14" type="ORF">JCM31826_12390</name>
</gene>
<dbReference type="InterPro" id="IPR036890">
    <property type="entry name" value="HATPase_C_sf"/>
</dbReference>
<evidence type="ECO:0000256" key="12">
    <source>
        <dbReference type="ARBA" id="ARBA00023136"/>
    </source>
</evidence>
<evidence type="ECO:0000256" key="9">
    <source>
        <dbReference type="ARBA" id="ARBA00022840"/>
    </source>
</evidence>
<dbReference type="InterPro" id="IPR005467">
    <property type="entry name" value="His_kinase_dom"/>
</dbReference>
<dbReference type="Pfam" id="PF02518">
    <property type="entry name" value="HATPase_c"/>
    <property type="match status" value="1"/>
</dbReference>
<evidence type="ECO:0000313" key="15">
    <source>
        <dbReference type="Proteomes" id="UP000286715"/>
    </source>
</evidence>
<evidence type="ECO:0000256" key="1">
    <source>
        <dbReference type="ARBA" id="ARBA00000085"/>
    </source>
</evidence>
<dbReference type="EMBL" id="BHZE01000010">
    <property type="protein sequence ID" value="GCD77757.1"/>
    <property type="molecule type" value="Genomic_DNA"/>
</dbReference>
<dbReference type="SUPFAM" id="SSF55785">
    <property type="entry name" value="PYP-like sensor domain (PAS domain)"/>
    <property type="match status" value="1"/>
</dbReference>
<dbReference type="InterPro" id="IPR035965">
    <property type="entry name" value="PAS-like_dom_sf"/>
</dbReference>
<evidence type="ECO:0000256" key="10">
    <source>
        <dbReference type="ARBA" id="ARBA00022989"/>
    </source>
</evidence>
<sequence length="491" mass="56571">MKSKNFKYYEYSIRLVKDLKGNITDFLIEKWDKIQPEPLNILNMYIPPISYKMLESKYNFEKGFFEMFISNIDTTPEGIFYYNGNGIQENIYKIKYVGTGDVLNILLSVENQITVEEFQELNEIKYFYENIFHHSGDAIFIVEYKNGEFRYVTTNKKHRTETGIPIESIQNKTPYELVGHEIGKVLVDNYTKALNSNDVISYEEYLELPAGAKYWLTSLKKIVIPKSERVLIIGSARDITDLKSKEIKNQKLIEQLEEANSIKNKFFTIIAHDLKNPLYNSLSIGDLLYESAESLSMQELKDYLKLLNISLKNASELLSNLLVWSSSQMKGLSVEFEPIYLKKTVDKVLEGLELNINEKKINIIRDNLENTIVYCDNNSLYFILRNLISNAIKFSHMNGEIKITSKNLPNDEIQISIQDNGIGISEENKEKLFTFLTKSTLGTFGEKGSGLGLALVREFVEKNKGRIFFESELGKGTTFYVILPAFKPIKK</sequence>
<dbReference type="GO" id="GO:0030295">
    <property type="term" value="F:protein kinase activator activity"/>
    <property type="evidence" value="ECO:0007669"/>
    <property type="project" value="TreeGrafter"/>
</dbReference>
<dbReference type="InterPro" id="IPR000014">
    <property type="entry name" value="PAS"/>
</dbReference>
<dbReference type="PANTHER" id="PTHR42878">
    <property type="entry name" value="TWO-COMPONENT HISTIDINE KINASE"/>
    <property type="match status" value="1"/>
</dbReference>
<evidence type="ECO:0000256" key="11">
    <source>
        <dbReference type="ARBA" id="ARBA00023012"/>
    </source>
</evidence>
<dbReference type="GO" id="GO:0000155">
    <property type="term" value="F:phosphorelay sensor kinase activity"/>
    <property type="evidence" value="ECO:0007669"/>
    <property type="project" value="InterPro"/>
</dbReference>
<keyword evidence="11" id="KW-0902">Two-component regulatory system</keyword>
<keyword evidence="4" id="KW-0597">Phosphoprotein</keyword>
<keyword evidence="5" id="KW-0808">Transferase</keyword>
<dbReference type="EC" id="2.7.13.3" evidence="3"/>
<dbReference type="CDD" id="cd00082">
    <property type="entry name" value="HisKA"/>
    <property type="match status" value="1"/>
</dbReference>
<name>A0A401XL53_9FLAO</name>
<proteinExistence type="predicted"/>
<evidence type="ECO:0000256" key="7">
    <source>
        <dbReference type="ARBA" id="ARBA00022741"/>
    </source>
</evidence>
<dbReference type="GO" id="GO:0016020">
    <property type="term" value="C:membrane"/>
    <property type="evidence" value="ECO:0007669"/>
    <property type="project" value="UniProtKB-SubCell"/>
</dbReference>
<dbReference type="InterPro" id="IPR003594">
    <property type="entry name" value="HATPase_dom"/>
</dbReference>
<comment type="subcellular location">
    <subcellularLocation>
        <location evidence="2">Membrane</location>
        <topology evidence="2">Multi-pass membrane protein</topology>
    </subcellularLocation>
</comment>
<evidence type="ECO:0000256" key="2">
    <source>
        <dbReference type="ARBA" id="ARBA00004141"/>
    </source>
</evidence>
<accession>A0A401XL53</accession>
<protein>
    <recommendedName>
        <fullName evidence="3">histidine kinase</fullName>
        <ecNumber evidence="3">2.7.13.3</ecNumber>
    </recommendedName>
</protein>
<keyword evidence="8" id="KW-0418">Kinase</keyword>
<dbReference type="Gene3D" id="3.30.450.20">
    <property type="entry name" value="PAS domain"/>
    <property type="match status" value="1"/>
</dbReference>
<dbReference type="SMART" id="SM00388">
    <property type="entry name" value="HisKA"/>
    <property type="match status" value="1"/>
</dbReference>
<dbReference type="PANTHER" id="PTHR42878:SF7">
    <property type="entry name" value="SENSOR HISTIDINE KINASE GLRK"/>
    <property type="match status" value="1"/>
</dbReference>
<dbReference type="NCBIfam" id="TIGR00229">
    <property type="entry name" value="sensory_box"/>
    <property type="match status" value="1"/>
</dbReference>
<dbReference type="CDD" id="cd00075">
    <property type="entry name" value="HATPase"/>
    <property type="match status" value="1"/>
</dbReference>
<keyword evidence="9" id="KW-0067">ATP-binding</keyword>
<dbReference type="GO" id="GO:0005524">
    <property type="term" value="F:ATP binding"/>
    <property type="evidence" value="ECO:0007669"/>
    <property type="project" value="UniProtKB-KW"/>
</dbReference>
<dbReference type="InterPro" id="IPR036097">
    <property type="entry name" value="HisK_dim/P_sf"/>
</dbReference>
<evidence type="ECO:0000256" key="3">
    <source>
        <dbReference type="ARBA" id="ARBA00012438"/>
    </source>
</evidence>
<reference evidence="14 15" key="1">
    <citation type="submission" date="2018-11" db="EMBL/GenBank/DDBJ databases">
        <title>Schleiferia aggregans sp. nov., a moderately thermophilic heterotrophic bacterium isolated from microbial mats at a terrestrial hot spring.</title>
        <authorList>
            <person name="Iino T."/>
            <person name="Ohkuma M."/>
            <person name="Haruta S."/>
        </authorList>
    </citation>
    <scope>NUCLEOTIDE SEQUENCE [LARGE SCALE GENOMIC DNA]</scope>
    <source>
        <strain evidence="14 15">LA</strain>
    </source>
</reference>
<dbReference type="SMART" id="SM00387">
    <property type="entry name" value="HATPase_c"/>
    <property type="match status" value="1"/>
</dbReference>
<organism evidence="14 15">
    <name type="scientific">Thermaurantimonas aggregans</name>
    <dbReference type="NCBI Taxonomy" id="2173829"/>
    <lineage>
        <taxon>Bacteria</taxon>
        <taxon>Pseudomonadati</taxon>
        <taxon>Bacteroidota</taxon>
        <taxon>Flavobacteriia</taxon>
        <taxon>Flavobacteriales</taxon>
        <taxon>Schleiferiaceae</taxon>
        <taxon>Thermaurantimonas</taxon>
    </lineage>
</organism>
<dbReference type="Pfam" id="PF08448">
    <property type="entry name" value="PAS_4"/>
    <property type="match status" value="1"/>
</dbReference>
<keyword evidence="12" id="KW-0472">Membrane</keyword>
<dbReference type="FunFam" id="3.30.565.10:FF:000006">
    <property type="entry name" value="Sensor histidine kinase WalK"/>
    <property type="match status" value="1"/>
</dbReference>
<evidence type="ECO:0000256" key="6">
    <source>
        <dbReference type="ARBA" id="ARBA00022692"/>
    </source>
</evidence>
<evidence type="ECO:0000256" key="4">
    <source>
        <dbReference type="ARBA" id="ARBA00022553"/>
    </source>
</evidence>
<dbReference type="PRINTS" id="PR00344">
    <property type="entry name" value="BCTRLSENSOR"/>
</dbReference>
<comment type="caution">
    <text evidence="14">The sequence shown here is derived from an EMBL/GenBank/DDBJ whole genome shotgun (WGS) entry which is preliminary data.</text>
</comment>
<keyword evidence="7" id="KW-0547">Nucleotide-binding</keyword>
<keyword evidence="15" id="KW-1185">Reference proteome</keyword>
<evidence type="ECO:0000313" key="14">
    <source>
        <dbReference type="EMBL" id="GCD77757.1"/>
    </source>
</evidence>
<dbReference type="Gene3D" id="1.10.287.130">
    <property type="match status" value="1"/>
</dbReference>
<dbReference type="AlphaFoldDB" id="A0A401XL53"/>
<dbReference type="GO" id="GO:0000156">
    <property type="term" value="F:phosphorelay response regulator activity"/>
    <property type="evidence" value="ECO:0007669"/>
    <property type="project" value="TreeGrafter"/>
</dbReference>
<dbReference type="SUPFAM" id="SSF47384">
    <property type="entry name" value="Homodimeric domain of signal transducing histidine kinase"/>
    <property type="match status" value="1"/>
</dbReference>
<dbReference type="InterPro" id="IPR013656">
    <property type="entry name" value="PAS_4"/>
</dbReference>
<evidence type="ECO:0000259" key="13">
    <source>
        <dbReference type="PROSITE" id="PS50109"/>
    </source>
</evidence>
<dbReference type="GO" id="GO:0007234">
    <property type="term" value="P:osmosensory signaling via phosphorelay pathway"/>
    <property type="evidence" value="ECO:0007669"/>
    <property type="project" value="TreeGrafter"/>
</dbReference>
<keyword evidence="10" id="KW-1133">Transmembrane helix</keyword>
<evidence type="ECO:0000256" key="5">
    <source>
        <dbReference type="ARBA" id="ARBA00022679"/>
    </source>
</evidence>
<feature type="domain" description="Histidine kinase" evidence="13">
    <location>
        <begin position="269"/>
        <end position="487"/>
    </location>
</feature>
<dbReference type="Gene3D" id="3.30.565.10">
    <property type="entry name" value="Histidine kinase-like ATPase, C-terminal domain"/>
    <property type="match status" value="1"/>
</dbReference>
<evidence type="ECO:0000256" key="8">
    <source>
        <dbReference type="ARBA" id="ARBA00022777"/>
    </source>
</evidence>
<dbReference type="InterPro" id="IPR004358">
    <property type="entry name" value="Sig_transdc_His_kin-like_C"/>
</dbReference>
<dbReference type="RefSeq" id="WP_124397822.1">
    <property type="nucleotide sequence ID" value="NZ_BHZE01000010.1"/>
</dbReference>
<keyword evidence="6" id="KW-0812">Transmembrane</keyword>
<dbReference type="InterPro" id="IPR003661">
    <property type="entry name" value="HisK_dim/P_dom"/>
</dbReference>